<dbReference type="EMBL" id="AJWY01002167">
    <property type="protein sequence ID" value="EKC78654.1"/>
    <property type="molecule type" value="Genomic_DNA"/>
</dbReference>
<organism evidence="1">
    <name type="scientific">human gut metagenome</name>
    <dbReference type="NCBI Taxonomy" id="408170"/>
    <lineage>
        <taxon>unclassified sequences</taxon>
        <taxon>metagenomes</taxon>
        <taxon>organismal metagenomes</taxon>
    </lineage>
</organism>
<accession>K1UF92</accession>
<comment type="caution">
    <text evidence="1">The sequence shown here is derived from an EMBL/GenBank/DDBJ whole genome shotgun (WGS) entry which is preliminary data.</text>
</comment>
<proteinExistence type="predicted"/>
<name>K1UF92_9ZZZZ</name>
<feature type="non-terminal residue" evidence="1">
    <location>
        <position position="1"/>
    </location>
</feature>
<feature type="non-terminal residue" evidence="1">
    <location>
        <position position="288"/>
    </location>
</feature>
<evidence type="ECO:0000313" key="1">
    <source>
        <dbReference type="EMBL" id="EKC78654.1"/>
    </source>
</evidence>
<gene>
    <name evidence="1" type="ORF">LEA_03259</name>
</gene>
<sequence>DQKRLTIQSNFLQGRIEGDYSYRTLPASVLNIMRRYIPALILPDKKPIETENNFHFDMHIYNTELLSTVFQIPVKVYTHSTIKGYFNDKAQRLRVEGYFPRLRYENKFIESGMFLCENPGDQFHTRLRFSNRKSSGAVNIALEAQAQNNSIQTTLNWGNSSTVTYSGKLAAVAHFIREQKEANESKRKLPPLKTVIDVQPTNVILNDTLWDIHPSQVVLDSGKVYVNDFYFSHKDRHLRINGIVSPHPEDTVRLDLKEINIGYVFDIADLGVNFKGEATGPAFASGVL</sequence>
<dbReference type="AlphaFoldDB" id="K1UF92"/>
<reference evidence="1" key="1">
    <citation type="journal article" date="2013" name="Environ. Microbiol.">
        <title>Microbiota from the distal guts of lean and obese adolescents exhibit partial functional redundancy besides clear differences in community structure.</title>
        <authorList>
            <person name="Ferrer M."/>
            <person name="Ruiz A."/>
            <person name="Lanza F."/>
            <person name="Haange S.B."/>
            <person name="Oberbach A."/>
            <person name="Till H."/>
            <person name="Bargiela R."/>
            <person name="Campoy C."/>
            <person name="Segura M.T."/>
            <person name="Richter M."/>
            <person name="von Bergen M."/>
            <person name="Seifert J."/>
            <person name="Suarez A."/>
        </authorList>
    </citation>
    <scope>NUCLEOTIDE SEQUENCE</scope>
</reference>
<protein>
    <submittedName>
        <fullName evidence="1">Uncharacterized protein</fullName>
    </submittedName>
</protein>